<keyword evidence="2 6" id="KW-0808">Transferase</keyword>
<evidence type="ECO:0000256" key="2">
    <source>
        <dbReference type="ARBA" id="ARBA00022679"/>
    </source>
</evidence>
<feature type="domain" description="Phospholipid/glycerol acyltransferase" evidence="5">
    <location>
        <begin position="71"/>
        <end position="185"/>
    </location>
</feature>
<evidence type="ECO:0000256" key="4">
    <source>
        <dbReference type="SAM" id="Phobius"/>
    </source>
</evidence>
<dbReference type="GO" id="GO:0003841">
    <property type="term" value="F:1-acylglycerol-3-phosphate O-acyltransferase activity"/>
    <property type="evidence" value="ECO:0007669"/>
    <property type="project" value="TreeGrafter"/>
</dbReference>
<organism evidence="6 7">
    <name type="scientific">Candidatus Endobugula sertula</name>
    <name type="common">Bugula neritina bacterial symbiont</name>
    <dbReference type="NCBI Taxonomy" id="62101"/>
    <lineage>
        <taxon>Bacteria</taxon>
        <taxon>Pseudomonadati</taxon>
        <taxon>Pseudomonadota</taxon>
        <taxon>Gammaproteobacteria</taxon>
        <taxon>Cellvibrionales</taxon>
        <taxon>Cellvibrionaceae</taxon>
        <taxon>Candidatus Endobugula</taxon>
    </lineage>
</organism>
<keyword evidence="4" id="KW-0812">Transmembrane</keyword>
<dbReference type="CDD" id="cd07989">
    <property type="entry name" value="LPLAT_AGPAT-like"/>
    <property type="match status" value="1"/>
</dbReference>
<name>A0A1D2QRJ7_9GAMM</name>
<dbReference type="PANTHER" id="PTHR10434">
    <property type="entry name" value="1-ACYL-SN-GLYCEROL-3-PHOSPHATE ACYLTRANSFERASE"/>
    <property type="match status" value="1"/>
</dbReference>
<dbReference type="PANTHER" id="PTHR10434:SF40">
    <property type="entry name" value="1-ACYL-SN-GLYCEROL-3-PHOSPHATE ACYLTRANSFERASE"/>
    <property type="match status" value="1"/>
</dbReference>
<comment type="pathway">
    <text evidence="1">Lipid metabolism.</text>
</comment>
<dbReference type="AlphaFoldDB" id="A0A1D2QRJ7"/>
<evidence type="ECO:0000259" key="5">
    <source>
        <dbReference type="SMART" id="SM00563"/>
    </source>
</evidence>
<dbReference type="STRING" id="62101.AB835_05260"/>
<feature type="transmembrane region" description="Helical" evidence="4">
    <location>
        <begin position="6"/>
        <end position="29"/>
    </location>
</feature>
<dbReference type="SMART" id="SM00563">
    <property type="entry name" value="PlsC"/>
    <property type="match status" value="1"/>
</dbReference>
<evidence type="ECO:0000313" key="7">
    <source>
        <dbReference type="Proteomes" id="UP000242502"/>
    </source>
</evidence>
<evidence type="ECO:0000256" key="1">
    <source>
        <dbReference type="ARBA" id="ARBA00005189"/>
    </source>
</evidence>
<dbReference type="Pfam" id="PF01553">
    <property type="entry name" value="Acyltransferase"/>
    <property type="match status" value="1"/>
</dbReference>
<evidence type="ECO:0000313" key="6">
    <source>
        <dbReference type="EMBL" id="ODS24163.1"/>
    </source>
</evidence>
<feature type="transmembrane region" description="Helical" evidence="4">
    <location>
        <begin position="41"/>
        <end position="60"/>
    </location>
</feature>
<protein>
    <submittedName>
        <fullName evidence="6">Acyl-phosphate glycerol 3-phosphate acyltransferase</fullName>
    </submittedName>
</protein>
<proteinExistence type="predicted"/>
<accession>A0A1D2QRJ7</accession>
<dbReference type="SUPFAM" id="SSF69593">
    <property type="entry name" value="Glycerol-3-phosphate (1)-acyltransferase"/>
    <property type="match status" value="1"/>
</dbReference>
<dbReference type="InterPro" id="IPR002123">
    <property type="entry name" value="Plipid/glycerol_acylTrfase"/>
</dbReference>
<dbReference type="EMBL" id="MDLC01000013">
    <property type="protein sequence ID" value="ODS24163.1"/>
    <property type="molecule type" value="Genomic_DNA"/>
</dbReference>
<dbReference type="GO" id="GO:0006654">
    <property type="term" value="P:phosphatidic acid biosynthetic process"/>
    <property type="evidence" value="ECO:0007669"/>
    <property type="project" value="TreeGrafter"/>
</dbReference>
<comment type="caution">
    <text evidence="6">The sequence shown here is derived from an EMBL/GenBank/DDBJ whole genome shotgun (WGS) entry which is preliminary data.</text>
</comment>
<keyword evidence="4" id="KW-1133">Transmembrane helix</keyword>
<keyword evidence="4" id="KW-0472">Membrane</keyword>
<evidence type="ECO:0000256" key="3">
    <source>
        <dbReference type="ARBA" id="ARBA00023315"/>
    </source>
</evidence>
<keyword evidence="3 6" id="KW-0012">Acyltransferase</keyword>
<reference evidence="6 7" key="1">
    <citation type="journal article" date="2016" name="Appl. Environ. Microbiol.">
        <title>Lack of Overt Genome Reduction in the Bryostatin-Producing Bryozoan Symbiont "Candidatus Endobugula sertula".</title>
        <authorList>
            <person name="Miller I.J."/>
            <person name="Vanee N."/>
            <person name="Fong S.S."/>
            <person name="Lim-Fong G.E."/>
            <person name="Kwan J.C."/>
        </authorList>
    </citation>
    <scope>NUCLEOTIDE SEQUENCE [LARGE SCALE GENOMIC DNA]</scope>
    <source>
        <strain evidence="6">AB1-4</strain>
    </source>
</reference>
<sequence>MLFIRSALFYLGYFISLFIIGLMSLPLLLMPKKIAAPVILLWSRFVVFWLKICCGIHYHINGNINQLPSPCVVIANHQSPWETIFLQLYLYPLTTVLKQELLHIPFFGWGLRILNPIAINRSHPVQALKQIKKISVERLQKGDRVLIFPEGTRQPVGQLGNFARSGADIAKTADVPIVVIAQDAGNYWHNKKFLKTPGTIQLTIREPFTVNAENTKEVMQDIQAWIQTTLS</sequence>
<gene>
    <name evidence="6" type="ORF">AB835_05260</name>
</gene>
<dbReference type="Proteomes" id="UP000242502">
    <property type="component" value="Unassembled WGS sequence"/>
</dbReference>